<dbReference type="InterPro" id="IPR001647">
    <property type="entry name" value="HTH_TetR"/>
</dbReference>
<gene>
    <name evidence="6" type="ORF">H0A72_11860</name>
</gene>
<evidence type="ECO:0000259" key="5">
    <source>
        <dbReference type="PROSITE" id="PS50977"/>
    </source>
</evidence>
<feature type="domain" description="HTH tetR-type" evidence="5">
    <location>
        <begin position="1"/>
        <end position="59"/>
    </location>
</feature>
<dbReference type="SUPFAM" id="SSF48498">
    <property type="entry name" value="Tetracyclin repressor-like, C-terminal domain"/>
    <property type="match status" value="1"/>
</dbReference>
<dbReference type="PROSITE" id="PS50977">
    <property type="entry name" value="HTH_TETR_2"/>
    <property type="match status" value="1"/>
</dbReference>
<name>A0A853FVK6_9BURK</name>
<dbReference type="PANTHER" id="PTHR47506:SF1">
    <property type="entry name" value="HTH-TYPE TRANSCRIPTIONAL REGULATOR YJDC"/>
    <property type="match status" value="1"/>
</dbReference>
<evidence type="ECO:0000256" key="2">
    <source>
        <dbReference type="ARBA" id="ARBA00023125"/>
    </source>
</evidence>
<keyword evidence="2 4" id="KW-0238">DNA-binding</keyword>
<dbReference type="SUPFAM" id="SSF46689">
    <property type="entry name" value="Homeodomain-like"/>
    <property type="match status" value="1"/>
</dbReference>
<protein>
    <submittedName>
        <fullName evidence="6">TetR/AcrR family transcriptional regulator</fullName>
    </submittedName>
</protein>
<reference evidence="6 7" key="1">
    <citation type="submission" date="2020-07" db="EMBL/GenBank/DDBJ databases">
        <title>Taxonomic revisions and descriptions of new bacterial species based on genomic comparisons in the high-G+C-content subgroup of the family Alcaligenaceae.</title>
        <authorList>
            <person name="Szabo A."/>
            <person name="Felfoldi T."/>
        </authorList>
    </citation>
    <scope>NUCLEOTIDE SEQUENCE [LARGE SCALE GENOMIC DNA]</scope>
    <source>
        <strain evidence="6 7">LMG 24012</strain>
    </source>
</reference>
<dbReference type="GO" id="GO:0003677">
    <property type="term" value="F:DNA binding"/>
    <property type="evidence" value="ECO:0007669"/>
    <property type="project" value="UniProtKB-UniRule"/>
</dbReference>
<dbReference type="Pfam" id="PF00440">
    <property type="entry name" value="TetR_N"/>
    <property type="match status" value="1"/>
</dbReference>
<dbReference type="RefSeq" id="WP_180155479.1">
    <property type="nucleotide sequence ID" value="NZ_JACCEM010000005.1"/>
</dbReference>
<dbReference type="InterPro" id="IPR036271">
    <property type="entry name" value="Tet_transcr_reg_TetR-rel_C_sf"/>
</dbReference>
<accession>A0A853FVK6</accession>
<dbReference type="AlphaFoldDB" id="A0A853FVK6"/>
<evidence type="ECO:0000256" key="4">
    <source>
        <dbReference type="PROSITE-ProRule" id="PRU00335"/>
    </source>
</evidence>
<dbReference type="Gene3D" id="1.10.357.10">
    <property type="entry name" value="Tetracycline Repressor, domain 2"/>
    <property type="match status" value="1"/>
</dbReference>
<feature type="DNA-binding region" description="H-T-H motif" evidence="4">
    <location>
        <begin position="22"/>
        <end position="41"/>
    </location>
</feature>
<proteinExistence type="predicted"/>
<keyword evidence="7" id="KW-1185">Reference proteome</keyword>
<organism evidence="6 7">
    <name type="scientific">Parapusillimonas granuli</name>
    <dbReference type="NCBI Taxonomy" id="380911"/>
    <lineage>
        <taxon>Bacteria</taxon>
        <taxon>Pseudomonadati</taxon>
        <taxon>Pseudomonadota</taxon>
        <taxon>Betaproteobacteria</taxon>
        <taxon>Burkholderiales</taxon>
        <taxon>Alcaligenaceae</taxon>
        <taxon>Parapusillimonas</taxon>
    </lineage>
</organism>
<comment type="caution">
    <text evidence="6">The sequence shown here is derived from an EMBL/GenBank/DDBJ whole genome shotgun (WGS) entry which is preliminary data.</text>
</comment>
<sequence>MKEEIKRLAIRLFTLKGYRGVSFGDLTDELGTTRANIHYHYGSKSGLAEAVLDAAAENVVETYKAIWTNKKISLRKKLERSYAFNAGRYGEYNSDGEGVIWSLITRFRIDRDVIPPRMITRLNNVTLSNEESVAEGVRIAISRGELRADAPLEEIACLISNVLHFAPLISQAPHDLSRLQQTYEALSNVIERAYSAKPM</sequence>
<evidence type="ECO:0000256" key="3">
    <source>
        <dbReference type="ARBA" id="ARBA00023163"/>
    </source>
</evidence>
<evidence type="ECO:0000313" key="7">
    <source>
        <dbReference type="Proteomes" id="UP000559809"/>
    </source>
</evidence>
<keyword evidence="1" id="KW-0805">Transcription regulation</keyword>
<dbReference type="EMBL" id="JACCEM010000005">
    <property type="protein sequence ID" value="NYT50005.1"/>
    <property type="molecule type" value="Genomic_DNA"/>
</dbReference>
<dbReference type="InterPro" id="IPR009057">
    <property type="entry name" value="Homeodomain-like_sf"/>
</dbReference>
<evidence type="ECO:0000256" key="1">
    <source>
        <dbReference type="ARBA" id="ARBA00023015"/>
    </source>
</evidence>
<evidence type="ECO:0000313" key="6">
    <source>
        <dbReference type="EMBL" id="NYT50005.1"/>
    </source>
</evidence>
<dbReference type="Proteomes" id="UP000559809">
    <property type="component" value="Unassembled WGS sequence"/>
</dbReference>
<keyword evidence="3" id="KW-0804">Transcription</keyword>
<dbReference type="PANTHER" id="PTHR47506">
    <property type="entry name" value="TRANSCRIPTIONAL REGULATORY PROTEIN"/>
    <property type="match status" value="1"/>
</dbReference>